<feature type="signal peptide" evidence="1">
    <location>
        <begin position="1"/>
        <end position="30"/>
    </location>
</feature>
<keyword evidence="1" id="KW-0732">Signal</keyword>
<feature type="domain" description="DUF5046" evidence="2">
    <location>
        <begin position="265"/>
        <end position="528"/>
    </location>
</feature>
<dbReference type="InterPro" id="IPR011047">
    <property type="entry name" value="Quinoprotein_ADH-like_sf"/>
</dbReference>
<evidence type="ECO:0000256" key="1">
    <source>
        <dbReference type="SAM" id="SignalP"/>
    </source>
</evidence>
<dbReference type="Proteomes" id="UP000260991">
    <property type="component" value="Unassembled WGS sequence"/>
</dbReference>
<dbReference type="PROSITE" id="PS51257">
    <property type="entry name" value="PROKAR_LIPOPROTEIN"/>
    <property type="match status" value="1"/>
</dbReference>
<proteinExistence type="predicted"/>
<evidence type="ECO:0000313" key="3">
    <source>
        <dbReference type="EMBL" id="RGB93215.1"/>
    </source>
</evidence>
<comment type="caution">
    <text evidence="3">The sequence shown here is derived from an EMBL/GenBank/DDBJ whole genome shotgun (WGS) entry which is preliminary data.</text>
</comment>
<dbReference type="AlphaFoldDB" id="A0A3E2UAJ3"/>
<dbReference type="SUPFAM" id="SSF50998">
    <property type="entry name" value="Quinoprotein alcohol dehydrogenase-like"/>
    <property type="match status" value="1"/>
</dbReference>
<feature type="chain" id="PRO_5017716955" evidence="1">
    <location>
        <begin position="31"/>
        <end position="535"/>
    </location>
</feature>
<name>A0A3E2UAJ3_9FIRM</name>
<organism evidence="3 4">
    <name type="scientific">Faecalibacterium prausnitzii</name>
    <dbReference type="NCBI Taxonomy" id="853"/>
    <lineage>
        <taxon>Bacteria</taxon>
        <taxon>Bacillati</taxon>
        <taxon>Bacillota</taxon>
        <taxon>Clostridia</taxon>
        <taxon>Eubacteriales</taxon>
        <taxon>Oscillospiraceae</taxon>
        <taxon>Faecalibacterium</taxon>
    </lineage>
</organism>
<dbReference type="Pfam" id="PF16465">
    <property type="entry name" value="DUF5046"/>
    <property type="match status" value="1"/>
</dbReference>
<dbReference type="RefSeq" id="WP_158402332.1">
    <property type="nucleotide sequence ID" value="NZ_QVER01000002.1"/>
</dbReference>
<protein>
    <submittedName>
        <fullName evidence="3">DUF5046 domain-containing protein</fullName>
    </submittedName>
</protein>
<evidence type="ECO:0000313" key="4">
    <source>
        <dbReference type="Proteomes" id="UP000260991"/>
    </source>
</evidence>
<gene>
    <name evidence="3" type="ORF">DWZ46_02410</name>
</gene>
<reference evidence="3 4" key="1">
    <citation type="submission" date="2018-08" db="EMBL/GenBank/DDBJ databases">
        <title>A genome reference for cultivated species of the human gut microbiota.</title>
        <authorList>
            <person name="Zou Y."/>
            <person name="Xue W."/>
            <person name="Luo G."/>
        </authorList>
    </citation>
    <scope>NUCLEOTIDE SEQUENCE [LARGE SCALE GENOMIC DNA]</scope>
    <source>
        <strain evidence="3 4">AF32-8AC</strain>
    </source>
</reference>
<dbReference type="InterPro" id="IPR032491">
    <property type="entry name" value="DUF5046"/>
</dbReference>
<sequence length="535" mass="57595">MKTTLLRLSRRAACLVLAGGLLTSCSLLPAASPRPEGTAASQAPQYYSDAWLSDDSLHYVYSYAGNGGGTILRGGRVLYKASSSDSIQLLKDTLTGETVHYLVAHSTPGTEERTSTLYDADGNAVMTFPYAVNATLSGGLLILRDDADVWAFENGTTGGIRVYDLATGAELPVPETALDCIVVDEGGQRLVFNCYDLPEGLTYAYDDPDQPLHQYVLVTDREGNVLMREDGCTASSLASYRGGFADWLDLSWFRGADWGIAREALYNVTTGELLTGEDDSAVSACGVGVACLQSRQDSRSVLYDLNGGEAVELGRFDRAVNTYTPGCVVLSGSDDPDAPYTLIDLDSGESIGVQRYDTDYRSGNVAVLTTDNILKVYDGTTGALLTDVEAAPVEEAQYISVTALPDGYALLQYNDENYDILAIQTYGGEGLLWSSAGEAQQYTYASYLTNTANGPLLTAHRDNSDSSNLSDVLDMEGNVLLRRLGSCYIPDDLPDDCFIARQGFDYGLMDSTGQWLYRESIFSSPSDDAGGGYLY</sequence>
<accession>A0A3E2UAJ3</accession>
<dbReference type="EMBL" id="QVER01000002">
    <property type="protein sequence ID" value="RGB93215.1"/>
    <property type="molecule type" value="Genomic_DNA"/>
</dbReference>
<evidence type="ECO:0000259" key="2">
    <source>
        <dbReference type="Pfam" id="PF16465"/>
    </source>
</evidence>